<comment type="pathway">
    <text evidence="2 6">Metabolic intermediate biosynthesis; 5-phospho-alpha-D-ribose 1-diphosphate biosynthesis; 5-phospho-alpha-D-ribose 1-diphosphate from D-ribose 5-phosphate (route II): step 3/3.</text>
</comment>
<dbReference type="SUPFAM" id="SSF52540">
    <property type="entry name" value="P-loop containing nucleoside triphosphate hydrolases"/>
    <property type="match status" value="1"/>
</dbReference>
<feature type="binding site" evidence="6">
    <location>
        <begin position="24"/>
        <end position="31"/>
    </location>
    <ligand>
        <name>ATP</name>
        <dbReference type="ChEBI" id="CHEBI:30616"/>
    </ligand>
</feature>
<evidence type="ECO:0000256" key="3">
    <source>
        <dbReference type="ARBA" id="ARBA00022679"/>
    </source>
</evidence>
<evidence type="ECO:0000256" key="1">
    <source>
        <dbReference type="ARBA" id="ARBA00000373"/>
    </source>
</evidence>
<comment type="catalytic activity">
    <reaction evidence="1 6">
        <text>alpha-D-ribose 1,5-bisphosphate + ATP = 5-phospho-alpha-D-ribose 1-diphosphate + ADP</text>
        <dbReference type="Rhea" id="RHEA:20109"/>
        <dbReference type="ChEBI" id="CHEBI:30616"/>
        <dbReference type="ChEBI" id="CHEBI:58017"/>
        <dbReference type="ChEBI" id="CHEBI:68688"/>
        <dbReference type="ChEBI" id="CHEBI:456216"/>
        <dbReference type="EC" id="2.7.4.23"/>
    </reaction>
</comment>
<name>A0AAF0H913_9HYPH</name>
<dbReference type="GO" id="GO:0033863">
    <property type="term" value="F:ribose 1,5-bisphosphate phosphokinase activity"/>
    <property type="evidence" value="ECO:0007669"/>
    <property type="project" value="UniProtKB-UniRule"/>
</dbReference>
<dbReference type="GO" id="GO:0005524">
    <property type="term" value="F:ATP binding"/>
    <property type="evidence" value="ECO:0007669"/>
    <property type="project" value="UniProtKB-KW"/>
</dbReference>
<reference evidence="8" key="1">
    <citation type="submission" date="2023-05" db="EMBL/GenBank/DDBJ databases">
        <title>Complete genome sequence of Agrobacterium larrymoorei CFBP5477.</title>
        <authorList>
            <person name="Yen H.-C."/>
            <person name="Chou L."/>
            <person name="Lin Y.-C."/>
            <person name="Lai E.-M."/>
            <person name="Kuo C.-H."/>
        </authorList>
    </citation>
    <scope>NUCLEOTIDE SEQUENCE</scope>
    <source>
        <strain evidence="8">CFBP5477</strain>
    </source>
</reference>
<dbReference type="GO" id="GO:0019634">
    <property type="term" value="P:organic phosphonate metabolic process"/>
    <property type="evidence" value="ECO:0007669"/>
    <property type="project" value="UniProtKB-UniRule"/>
</dbReference>
<evidence type="ECO:0000256" key="4">
    <source>
        <dbReference type="ARBA" id="ARBA00022741"/>
    </source>
</evidence>
<dbReference type="GO" id="GO:0006015">
    <property type="term" value="P:5-phosphoribose 1-diphosphate biosynthetic process"/>
    <property type="evidence" value="ECO:0007669"/>
    <property type="project" value="UniProtKB-UniRule"/>
</dbReference>
<evidence type="ECO:0000313" key="8">
    <source>
        <dbReference type="EMBL" id="WHA41242.1"/>
    </source>
</evidence>
<keyword evidence="5 6" id="KW-0067">ATP-binding</keyword>
<dbReference type="AlphaFoldDB" id="A0AAF0H913"/>
<dbReference type="InterPro" id="IPR008145">
    <property type="entry name" value="GK/Ca_channel_bsu"/>
</dbReference>
<feature type="domain" description="Guanylate kinase/L-type calcium channel beta subunit" evidence="7">
    <location>
        <begin position="16"/>
        <end position="196"/>
    </location>
</feature>
<dbReference type="SMART" id="SM00072">
    <property type="entry name" value="GuKc"/>
    <property type="match status" value="1"/>
</dbReference>
<evidence type="ECO:0000313" key="9">
    <source>
        <dbReference type="Proteomes" id="UP000298664"/>
    </source>
</evidence>
<accession>A0AAF0H913</accession>
<evidence type="ECO:0000256" key="2">
    <source>
        <dbReference type="ARBA" id="ARBA00005069"/>
    </source>
</evidence>
<protein>
    <recommendedName>
        <fullName evidence="6">Ribose 1,5-bisphosphate phosphokinase PhnN</fullName>
        <ecNumber evidence="6">2.7.4.23</ecNumber>
    </recommendedName>
    <alternativeName>
        <fullName evidence="6">Ribose 1,5-bisphosphokinase</fullName>
    </alternativeName>
</protein>
<dbReference type="Gene3D" id="3.40.50.300">
    <property type="entry name" value="P-loop containing nucleotide triphosphate hydrolases"/>
    <property type="match status" value="1"/>
</dbReference>
<organism evidence="8 9">
    <name type="scientific">Agrobacterium larrymoorei</name>
    <dbReference type="NCBI Taxonomy" id="160699"/>
    <lineage>
        <taxon>Bacteria</taxon>
        <taxon>Pseudomonadati</taxon>
        <taxon>Pseudomonadota</taxon>
        <taxon>Alphaproteobacteria</taxon>
        <taxon>Hyphomicrobiales</taxon>
        <taxon>Rhizobiaceae</taxon>
        <taxon>Rhizobium/Agrobacterium group</taxon>
        <taxon>Agrobacterium</taxon>
    </lineage>
</organism>
<keyword evidence="3 6" id="KW-0808">Transferase</keyword>
<dbReference type="EMBL" id="CP124733">
    <property type="protein sequence ID" value="WHA41242.1"/>
    <property type="molecule type" value="Genomic_DNA"/>
</dbReference>
<comment type="function">
    <text evidence="6">Catalyzes the phosphorylation of ribose 1,5-bisphosphate to 5-phospho-D-ribosyl alpha-1-diphosphate (PRPP).</text>
</comment>
<dbReference type="HAMAP" id="MF_00836">
    <property type="entry name" value="PhnN"/>
    <property type="match status" value="1"/>
</dbReference>
<dbReference type="NCBIfam" id="TIGR02322">
    <property type="entry name" value="phosphon_PhnN"/>
    <property type="match status" value="1"/>
</dbReference>
<dbReference type="RefSeq" id="WP_137393161.1">
    <property type="nucleotide sequence ID" value="NZ_CP124733.1"/>
</dbReference>
<gene>
    <name evidence="6 8" type="primary">phnN</name>
    <name evidence="8" type="ORF">CFBP5477_000940</name>
</gene>
<comment type="similarity">
    <text evidence="6">Belongs to the ribose 1,5-bisphosphokinase family.</text>
</comment>
<dbReference type="InterPro" id="IPR027417">
    <property type="entry name" value="P-loop_NTPase"/>
</dbReference>
<evidence type="ECO:0000256" key="6">
    <source>
        <dbReference type="HAMAP-Rule" id="MF_00836"/>
    </source>
</evidence>
<proteinExistence type="inferred from homology"/>
<keyword evidence="4 6" id="KW-0547">Nucleotide-binding</keyword>
<evidence type="ECO:0000256" key="5">
    <source>
        <dbReference type="ARBA" id="ARBA00022840"/>
    </source>
</evidence>
<sequence>MSAEEIDDRTEASTRLGTMIVVVGPSGAGKDTLIDYALERIGKHPRLHHVRRVITRSSDAGGELHEGVDDAEFERRRLSGAFCVSWSAHGLSYGIPASAKDATERGAILIANGSRAALADFREIFLKLVVINVIARPEVLAARLSGRGRESVSEISRRLERSGVDVCGDFEVVTLDNSGDVCVAGEAFLTIVRDLLAN</sequence>
<dbReference type="EC" id="2.7.4.23" evidence="6"/>
<dbReference type="InterPro" id="IPR012699">
    <property type="entry name" value="PhnN"/>
</dbReference>
<evidence type="ECO:0000259" key="7">
    <source>
        <dbReference type="SMART" id="SM00072"/>
    </source>
</evidence>
<dbReference type="Proteomes" id="UP000298664">
    <property type="component" value="Chromosome Circular"/>
</dbReference>